<proteinExistence type="predicted"/>
<dbReference type="AlphaFoldDB" id="A0A0N4YJ28"/>
<sequence length="216" mass="24982">MVLENAEAVECPERSECAQVSRLTDVDAGQEVEKILEIARQLPSKVEAELADARIAGKYRTQLARVINHEVRNISEKLEELKYSLDGHQILSRDLCNILRCRGIETLVELKEFIEVTERDGELVEDICDMFQTNAKQVRSVLGEMKAQMNPRPRKPSEEIEKMDTNTEKGNFERSNEDRRREAKVGLEHTSSCSRGRVRKLWKEYDKWKQVRSHAV</sequence>
<feature type="compositionally biased region" description="Basic and acidic residues" evidence="1">
    <location>
        <begin position="155"/>
        <end position="187"/>
    </location>
</feature>
<feature type="region of interest" description="Disordered" evidence="1">
    <location>
        <begin position="146"/>
        <end position="189"/>
    </location>
</feature>
<dbReference type="Proteomes" id="UP000271162">
    <property type="component" value="Unassembled WGS sequence"/>
</dbReference>
<evidence type="ECO:0000313" key="4">
    <source>
        <dbReference type="WBParaSite" id="NBR_0001695001-mRNA-1"/>
    </source>
</evidence>
<protein>
    <submittedName>
        <fullName evidence="2 4">Uncharacterized protein</fullName>
    </submittedName>
</protein>
<accession>A0A0N4YJ28</accession>
<reference evidence="4" key="1">
    <citation type="submission" date="2017-02" db="UniProtKB">
        <authorList>
            <consortium name="WormBaseParasite"/>
        </authorList>
    </citation>
    <scope>IDENTIFICATION</scope>
</reference>
<reference evidence="2 3" key="2">
    <citation type="submission" date="2018-11" db="EMBL/GenBank/DDBJ databases">
        <authorList>
            <consortium name="Pathogen Informatics"/>
        </authorList>
    </citation>
    <scope>NUCLEOTIDE SEQUENCE [LARGE SCALE GENOMIC DNA]</scope>
</reference>
<keyword evidence="3" id="KW-1185">Reference proteome</keyword>
<gene>
    <name evidence="2" type="ORF">NBR_LOCUS16951</name>
</gene>
<name>A0A0N4YJ28_NIPBR</name>
<evidence type="ECO:0000313" key="3">
    <source>
        <dbReference type="Proteomes" id="UP000271162"/>
    </source>
</evidence>
<evidence type="ECO:0000256" key="1">
    <source>
        <dbReference type="SAM" id="MobiDB-lite"/>
    </source>
</evidence>
<dbReference type="EMBL" id="UYSL01022484">
    <property type="protein sequence ID" value="VDL80564.1"/>
    <property type="molecule type" value="Genomic_DNA"/>
</dbReference>
<organism evidence="4">
    <name type="scientific">Nippostrongylus brasiliensis</name>
    <name type="common">Rat hookworm</name>
    <dbReference type="NCBI Taxonomy" id="27835"/>
    <lineage>
        <taxon>Eukaryota</taxon>
        <taxon>Metazoa</taxon>
        <taxon>Ecdysozoa</taxon>
        <taxon>Nematoda</taxon>
        <taxon>Chromadorea</taxon>
        <taxon>Rhabditida</taxon>
        <taxon>Rhabditina</taxon>
        <taxon>Rhabditomorpha</taxon>
        <taxon>Strongyloidea</taxon>
        <taxon>Heligmosomidae</taxon>
        <taxon>Nippostrongylus</taxon>
    </lineage>
</organism>
<evidence type="ECO:0000313" key="2">
    <source>
        <dbReference type="EMBL" id="VDL80564.1"/>
    </source>
</evidence>
<dbReference type="WBParaSite" id="NBR_0001695001-mRNA-1">
    <property type="protein sequence ID" value="NBR_0001695001-mRNA-1"/>
    <property type="gene ID" value="NBR_0001695001"/>
</dbReference>